<dbReference type="AlphaFoldDB" id="A0A5B7GS28"/>
<reference evidence="1 2" key="1">
    <citation type="submission" date="2019-05" db="EMBL/GenBank/DDBJ databases">
        <title>Another draft genome of Portunus trituberculatus and its Hox gene families provides insights of decapod evolution.</title>
        <authorList>
            <person name="Jeong J.-H."/>
            <person name="Song I."/>
            <person name="Kim S."/>
            <person name="Choi T."/>
            <person name="Kim D."/>
            <person name="Ryu S."/>
            <person name="Kim W."/>
        </authorList>
    </citation>
    <scope>NUCLEOTIDE SEQUENCE [LARGE SCALE GENOMIC DNA]</scope>
    <source>
        <tissue evidence="1">Muscle</tissue>
    </source>
</reference>
<dbReference type="EMBL" id="VSRR010017224">
    <property type="protein sequence ID" value="MPC60145.1"/>
    <property type="molecule type" value="Genomic_DNA"/>
</dbReference>
<accession>A0A5B7GS28</accession>
<comment type="caution">
    <text evidence="1">The sequence shown here is derived from an EMBL/GenBank/DDBJ whole genome shotgun (WGS) entry which is preliminary data.</text>
</comment>
<protein>
    <submittedName>
        <fullName evidence="1">Uncharacterized protein</fullName>
    </submittedName>
</protein>
<keyword evidence="2" id="KW-1185">Reference proteome</keyword>
<organism evidence="1 2">
    <name type="scientific">Portunus trituberculatus</name>
    <name type="common">Swimming crab</name>
    <name type="synonym">Neptunus trituberculatus</name>
    <dbReference type="NCBI Taxonomy" id="210409"/>
    <lineage>
        <taxon>Eukaryota</taxon>
        <taxon>Metazoa</taxon>
        <taxon>Ecdysozoa</taxon>
        <taxon>Arthropoda</taxon>
        <taxon>Crustacea</taxon>
        <taxon>Multicrustacea</taxon>
        <taxon>Malacostraca</taxon>
        <taxon>Eumalacostraca</taxon>
        <taxon>Eucarida</taxon>
        <taxon>Decapoda</taxon>
        <taxon>Pleocyemata</taxon>
        <taxon>Brachyura</taxon>
        <taxon>Eubrachyura</taxon>
        <taxon>Portunoidea</taxon>
        <taxon>Portunidae</taxon>
        <taxon>Portuninae</taxon>
        <taxon>Portunus</taxon>
    </lineage>
</organism>
<dbReference type="Proteomes" id="UP000324222">
    <property type="component" value="Unassembled WGS sequence"/>
</dbReference>
<evidence type="ECO:0000313" key="2">
    <source>
        <dbReference type="Proteomes" id="UP000324222"/>
    </source>
</evidence>
<evidence type="ECO:0000313" key="1">
    <source>
        <dbReference type="EMBL" id="MPC60145.1"/>
    </source>
</evidence>
<gene>
    <name evidence="1" type="ORF">E2C01_054183</name>
</gene>
<name>A0A5B7GS28_PORTR</name>
<sequence length="48" mass="5267">MTGGVLGPSASCLSAFTYPLHLFWDGVSSLIDFHMQFSLTYLLELTQA</sequence>
<proteinExistence type="predicted"/>